<evidence type="ECO:0000313" key="1">
    <source>
        <dbReference type="EMBL" id="DAE29344.1"/>
    </source>
</evidence>
<organism evidence="1">
    <name type="scientific">virus sp. ctx9V1</name>
    <dbReference type="NCBI Taxonomy" id="2828001"/>
    <lineage>
        <taxon>Viruses</taxon>
    </lineage>
</organism>
<dbReference type="EMBL" id="BK059093">
    <property type="protein sequence ID" value="DAE29344.1"/>
    <property type="molecule type" value="Genomic_DNA"/>
</dbReference>
<accession>A0A8S5RD82</accession>
<sequence length="40" mass="4828">MLLLKVLSVRIEHSITMVLRCLQTHCRIVLHTWTQRRIKT</sequence>
<name>A0A8S5RD82_9VIRU</name>
<proteinExistence type="predicted"/>
<reference evidence="1" key="1">
    <citation type="journal article" date="2021" name="Proc. Natl. Acad. Sci. U.S.A.">
        <title>A Catalog of Tens of Thousands of Viruses from Human Metagenomes Reveals Hidden Associations with Chronic Diseases.</title>
        <authorList>
            <person name="Tisza M.J."/>
            <person name="Buck C.B."/>
        </authorList>
    </citation>
    <scope>NUCLEOTIDE SEQUENCE</scope>
    <source>
        <strain evidence="1">Ctx9V1</strain>
    </source>
</reference>
<protein>
    <submittedName>
        <fullName evidence="1">Uncharacterized protein</fullName>
    </submittedName>
</protein>